<dbReference type="Proteomes" id="UP000613030">
    <property type="component" value="Unassembled WGS sequence"/>
</dbReference>
<evidence type="ECO:0000313" key="2">
    <source>
        <dbReference type="EMBL" id="MBL0745032.1"/>
    </source>
</evidence>
<reference evidence="2 3" key="1">
    <citation type="submission" date="2021-01" db="EMBL/GenBank/DDBJ databases">
        <title>Chryseolinea sp. Jin1 Genome sequencing and assembly.</title>
        <authorList>
            <person name="Kim I."/>
        </authorList>
    </citation>
    <scope>NUCLEOTIDE SEQUENCE [LARGE SCALE GENOMIC DNA]</scope>
    <source>
        <strain evidence="2 3">Jin1</strain>
    </source>
</reference>
<protein>
    <recommendedName>
        <fullName evidence="4">Adhesin domain-containing protein</fullName>
    </recommendedName>
</protein>
<sequence>MNKNILGILAALLLPLPDYAQTVVNKTVEAKPGQHVVMHFDYPELVRVSTWDKNEISIQSAVSINNGENDDAFEIFTSVSGNAISIRNEIKNMDKLPRRITIVDGAQKIVFKDKEELRKYQQEKGSANYDRMSYGLEMKIKIEVKVPRNFETRVESVYGMVEVKDFTGPLTIDATYGGVDAALTERAAGEVEAETNYGEIYTNFDAKFGSGAFKQGDFHTHVVAKPGTGPKYSFDSKYGNVYIRKSVQ</sequence>
<dbReference type="RefSeq" id="WP_202015197.1">
    <property type="nucleotide sequence ID" value="NZ_JAERRB010000014.1"/>
</dbReference>
<keyword evidence="1" id="KW-0732">Signal</keyword>
<gene>
    <name evidence="2" type="ORF">JI741_27635</name>
</gene>
<keyword evidence="3" id="KW-1185">Reference proteome</keyword>
<proteinExistence type="predicted"/>
<accession>A0ABS1L0J4</accession>
<evidence type="ECO:0000256" key="1">
    <source>
        <dbReference type="SAM" id="SignalP"/>
    </source>
</evidence>
<organism evidence="2 3">
    <name type="scientific">Chryseolinea lacunae</name>
    <dbReference type="NCBI Taxonomy" id="2801331"/>
    <lineage>
        <taxon>Bacteria</taxon>
        <taxon>Pseudomonadati</taxon>
        <taxon>Bacteroidota</taxon>
        <taxon>Cytophagia</taxon>
        <taxon>Cytophagales</taxon>
        <taxon>Fulvivirgaceae</taxon>
        <taxon>Chryseolinea</taxon>
    </lineage>
</organism>
<evidence type="ECO:0008006" key="4">
    <source>
        <dbReference type="Google" id="ProtNLM"/>
    </source>
</evidence>
<evidence type="ECO:0000313" key="3">
    <source>
        <dbReference type="Proteomes" id="UP000613030"/>
    </source>
</evidence>
<dbReference type="EMBL" id="JAERRB010000014">
    <property type="protein sequence ID" value="MBL0745032.1"/>
    <property type="molecule type" value="Genomic_DNA"/>
</dbReference>
<name>A0ABS1L0J4_9BACT</name>
<feature type="signal peptide" evidence="1">
    <location>
        <begin position="1"/>
        <end position="20"/>
    </location>
</feature>
<feature type="chain" id="PRO_5047014543" description="Adhesin domain-containing protein" evidence="1">
    <location>
        <begin position="21"/>
        <end position="248"/>
    </location>
</feature>
<comment type="caution">
    <text evidence="2">The sequence shown here is derived from an EMBL/GenBank/DDBJ whole genome shotgun (WGS) entry which is preliminary data.</text>
</comment>